<dbReference type="Pfam" id="PF00590">
    <property type="entry name" value="TP_methylase"/>
    <property type="match status" value="1"/>
</dbReference>
<dbReference type="PIRSF" id="PIRSF036428">
    <property type="entry name" value="CobL"/>
    <property type="match status" value="1"/>
</dbReference>
<keyword evidence="8" id="KW-1185">Reference proteome</keyword>
<dbReference type="Gene3D" id="3.40.1010.10">
    <property type="entry name" value="Cobalt-precorrin-4 Transmethylase, Domain 1"/>
    <property type="match status" value="1"/>
</dbReference>
<dbReference type="RefSeq" id="WP_407592276.1">
    <property type="nucleotide sequence ID" value="NZ_JBHDIY010000002.1"/>
</dbReference>
<evidence type="ECO:0000256" key="4">
    <source>
        <dbReference type="ARBA" id="ARBA00022679"/>
    </source>
</evidence>
<dbReference type="InterPro" id="IPR014777">
    <property type="entry name" value="4pyrrole_Mease_sub1"/>
</dbReference>
<name>A0ABW8UU56_9RHOB</name>
<dbReference type="NCBIfam" id="TIGR02469">
    <property type="entry name" value="CbiT"/>
    <property type="match status" value="1"/>
</dbReference>
<keyword evidence="2" id="KW-0169">Cobalamin biosynthesis</keyword>
<organism evidence="7 8">
    <name type="scientific">Tateyamaria armeniaca</name>
    <dbReference type="NCBI Taxonomy" id="2518930"/>
    <lineage>
        <taxon>Bacteria</taxon>
        <taxon>Pseudomonadati</taxon>
        <taxon>Pseudomonadota</taxon>
        <taxon>Alphaproteobacteria</taxon>
        <taxon>Rhodobacterales</taxon>
        <taxon>Roseobacteraceae</taxon>
        <taxon>Tateyamaria</taxon>
    </lineage>
</organism>
<gene>
    <name evidence="7" type="primary">cbiE</name>
    <name evidence="7" type="ORF">ACERZ8_11230</name>
</gene>
<dbReference type="NCBIfam" id="TIGR02467">
    <property type="entry name" value="CbiE"/>
    <property type="match status" value="1"/>
</dbReference>
<proteinExistence type="predicted"/>
<dbReference type="SUPFAM" id="SSF53335">
    <property type="entry name" value="S-adenosyl-L-methionine-dependent methyltransferases"/>
    <property type="match status" value="1"/>
</dbReference>
<feature type="domain" description="Tetrapyrrole methylase" evidence="6">
    <location>
        <begin position="7"/>
        <end position="188"/>
    </location>
</feature>
<sequence length="396" mass="41819">MSDTPWLTIIGIGEDGVAGLSARSQAALRAAEVIMAPPRHLDLLGETQARTIPWPVPYRDGLDQLKTLHGQRVVVLASGDPFWFGAGSVIAQQFEAQDWVAHPGPSCFALAANRLGWALDKTACLGLHAAPMARLRRHLARDSRVIVTLRDGSSVSDLTGYLIDQGFGDSMLSIFEHLGGPQENIATAGASALQGTFDHPVCAAIHIAGPGQALTVATGQSDDTFEHDGQITKRPVRAITLSTLAPKPGEHLWDIGGGSGSIALEWLLAHASTRATCVEPRTDRAARIAENGKKLGVESRLTVVTGAAPEALTGLDTPDAIFVGGGLDDAMLDAVMDQSARLVINAVTLEGEARLAHAHTRHGGALMRIDIANAKPLGAKRGWAASYPVVQWSLIR</sequence>
<dbReference type="InterPro" id="IPR050714">
    <property type="entry name" value="Cobalamin_biosynth_MTase"/>
</dbReference>
<dbReference type="PANTHER" id="PTHR43182:SF1">
    <property type="entry name" value="COBALT-PRECORRIN-7 C(5)-METHYLTRANSFERASE"/>
    <property type="match status" value="1"/>
</dbReference>
<evidence type="ECO:0000313" key="8">
    <source>
        <dbReference type="Proteomes" id="UP001627408"/>
    </source>
</evidence>
<accession>A0ABW8UU56</accession>
<keyword evidence="5" id="KW-0949">S-adenosyl-L-methionine</keyword>
<evidence type="ECO:0000313" key="7">
    <source>
        <dbReference type="EMBL" id="MFL4470420.1"/>
    </source>
</evidence>
<dbReference type="PANTHER" id="PTHR43182">
    <property type="entry name" value="COBALT-PRECORRIN-6B C(15)-METHYLTRANSFERASE (DECARBOXYLATING)"/>
    <property type="match status" value="1"/>
</dbReference>
<keyword evidence="4" id="KW-0808">Transferase</keyword>
<evidence type="ECO:0000259" key="6">
    <source>
        <dbReference type="Pfam" id="PF00590"/>
    </source>
</evidence>
<evidence type="ECO:0000256" key="2">
    <source>
        <dbReference type="ARBA" id="ARBA00022573"/>
    </source>
</evidence>
<comment type="caution">
    <text evidence="7">The sequence shown here is derived from an EMBL/GenBank/DDBJ whole genome shotgun (WGS) entry which is preliminary data.</text>
</comment>
<dbReference type="InterPro" id="IPR029063">
    <property type="entry name" value="SAM-dependent_MTases_sf"/>
</dbReference>
<protein>
    <submittedName>
        <fullName evidence="7">Precorrin-6y C5,15-methyltransferase (Decarboxylating) subunit CbiE</fullName>
    </submittedName>
</protein>
<dbReference type="InterPro" id="IPR014008">
    <property type="entry name" value="Cbl_synth_MTase_CbiT"/>
</dbReference>
<reference evidence="7 8" key="1">
    <citation type="submission" date="2024-08" db="EMBL/GenBank/DDBJ databases">
        <title>Tateyamaria sp. nov., isolated from marine algae.</title>
        <authorList>
            <person name="Choi B.J."/>
            <person name="Kim J.M."/>
            <person name="Lee J.K."/>
            <person name="Choi D.G."/>
            <person name="Bayburt H."/>
            <person name="Baek J.H."/>
            <person name="Han D.M."/>
            <person name="Jeon C.O."/>
        </authorList>
    </citation>
    <scope>NUCLEOTIDE SEQUENCE [LARGE SCALE GENOMIC DNA]</scope>
    <source>
        <strain evidence="7 8">KMU-156</strain>
    </source>
</reference>
<evidence type="ECO:0000256" key="5">
    <source>
        <dbReference type="ARBA" id="ARBA00022691"/>
    </source>
</evidence>
<dbReference type="InterPro" id="IPR012818">
    <property type="entry name" value="CbiE"/>
</dbReference>
<keyword evidence="3" id="KW-0489">Methyltransferase</keyword>
<dbReference type="Proteomes" id="UP001627408">
    <property type="component" value="Unassembled WGS sequence"/>
</dbReference>
<evidence type="ECO:0000256" key="1">
    <source>
        <dbReference type="ARBA" id="ARBA00004953"/>
    </source>
</evidence>
<dbReference type="EMBL" id="JBHDIY010000002">
    <property type="protein sequence ID" value="MFL4470420.1"/>
    <property type="molecule type" value="Genomic_DNA"/>
</dbReference>
<dbReference type="InterPro" id="IPR000878">
    <property type="entry name" value="4pyrrol_Mease"/>
</dbReference>
<dbReference type="CDD" id="cd11644">
    <property type="entry name" value="Precorrin-6Y-MT"/>
    <property type="match status" value="1"/>
</dbReference>
<dbReference type="Gene3D" id="3.40.50.150">
    <property type="entry name" value="Vaccinia Virus protein VP39"/>
    <property type="match status" value="1"/>
</dbReference>
<comment type="pathway">
    <text evidence="1">Cofactor biosynthesis; adenosylcobalamin biosynthesis.</text>
</comment>
<dbReference type="InterPro" id="IPR035996">
    <property type="entry name" value="4pyrrol_Methylase_sf"/>
</dbReference>
<dbReference type="InterPro" id="IPR006365">
    <property type="entry name" value="Cbl_synth_CobL"/>
</dbReference>
<dbReference type="SUPFAM" id="SSF53790">
    <property type="entry name" value="Tetrapyrrole methylase"/>
    <property type="match status" value="1"/>
</dbReference>
<evidence type="ECO:0000256" key="3">
    <source>
        <dbReference type="ARBA" id="ARBA00022603"/>
    </source>
</evidence>